<dbReference type="GO" id="GO:0006412">
    <property type="term" value="P:translation"/>
    <property type="evidence" value="ECO:0007669"/>
    <property type="project" value="UniProtKB-UniRule"/>
</dbReference>
<organism evidence="9">
    <name type="scientific">uncultured korarchaeote</name>
    <dbReference type="NCBI Taxonomy" id="161241"/>
    <lineage>
        <taxon>Archaea</taxon>
        <taxon>Thermoproteota</taxon>
        <taxon>environmental samples</taxon>
    </lineage>
</organism>
<feature type="region of interest" description="Disordered" evidence="8">
    <location>
        <begin position="133"/>
        <end position="152"/>
    </location>
</feature>
<proteinExistence type="inferred from homology"/>
<evidence type="ECO:0000256" key="1">
    <source>
        <dbReference type="ARBA" id="ARBA00008080"/>
    </source>
</evidence>
<dbReference type="HAMAP" id="MF_01315">
    <property type="entry name" value="Ribosomal_uS13"/>
    <property type="match status" value="1"/>
</dbReference>
<keyword evidence="4 6" id="KW-0689">Ribosomal protein</keyword>
<evidence type="ECO:0000256" key="8">
    <source>
        <dbReference type="SAM" id="MobiDB-lite"/>
    </source>
</evidence>
<dbReference type="EMBL" id="KX764948">
    <property type="protein sequence ID" value="AOZ56035.1"/>
    <property type="molecule type" value="Genomic_DNA"/>
</dbReference>
<dbReference type="PANTHER" id="PTHR10871:SF3">
    <property type="entry name" value="SMALL RIBOSOMAL SUBUNIT PROTEIN US13"/>
    <property type="match status" value="1"/>
</dbReference>
<dbReference type="InterPro" id="IPR001892">
    <property type="entry name" value="Ribosomal_uS13"/>
</dbReference>
<dbReference type="NCBIfam" id="NF003140">
    <property type="entry name" value="PRK04053.1"/>
    <property type="match status" value="1"/>
</dbReference>
<dbReference type="SUPFAM" id="SSF46946">
    <property type="entry name" value="S13-like H2TH domain"/>
    <property type="match status" value="1"/>
</dbReference>
<dbReference type="PROSITE" id="PS50159">
    <property type="entry name" value="RIBOSOMAL_S13_2"/>
    <property type="match status" value="1"/>
</dbReference>
<dbReference type="PROSITE" id="PS00646">
    <property type="entry name" value="RIBOSOMAL_S13_1"/>
    <property type="match status" value="1"/>
</dbReference>
<accession>A0A1L2JK02</accession>
<evidence type="ECO:0000256" key="7">
    <source>
        <dbReference type="RuleBase" id="RU003830"/>
    </source>
</evidence>
<evidence type="ECO:0000313" key="9">
    <source>
        <dbReference type="EMBL" id="AOZ56035.1"/>
    </source>
</evidence>
<dbReference type="PANTHER" id="PTHR10871">
    <property type="entry name" value="30S RIBOSOMAL PROTEIN S13/40S RIBOSOMAL PROTEIN S18"/>
    <property type="match status" value="1"/>
</dbReference>
<dbReference type="FunFam" id="4.10.910.10:FF:000002">
    <property type="entry name" value="40S ribosomal protein S18"/>
    <property type="match status" value="1"/>
</dbReference>
<dbReference type="Gene3D" id="1.10.8.50">
    <property type="match status" value="1"/>
</dbReference>
<evidence type="ECO:0000256" key="5">
    <source>
        <dbReference type="ARBA" id="ARBA00023274"/>
    </source>
</evidence>
<comment type="subunit">
    <text evidence="6">Part of the 30S ribosomal subunit. Forms a loose heterodimer with protein S19. Forms two bridges to the 50S subunit in the 70S ribosome.</text>
</comment>
<protein>
    <recommendedName>
        <fullName evidence="6">Small ribosomal subunit protein uS13</fullName>
    </recommendedName>
</protein>
<dbReference type="GO" id="GO:0015935">
    <property type="term" value="C:small ribosomal subunit"/>
    <property type="evidence" value="ECO:0007669"/>
    <property type="project" value="TreeGrafter"/>
</dbReference>
<name>A0A1L2JK02_9CREN</name>
<dbReference type="InterPro" id="IPR019977">
    <property type="entry name" value="Ribosomal_uS13_archaeal"/>
</dbReference>
<comment type="similarity">
    <text evidence="1 6 7">Belongs to the universal ribosomal protein uS13 family.</text>
</comment>
<keyword evidence="2 6" id="KW-0699">rRNA-binding</keyword>
<evidence type="ECO:0000256" key="4">
    <source>
        <dbReference type="ARBA" id="ARBA00022980"/>
    </source>
</evidence>
<dbReference type="GO" id="GO:0005829">
    <property type="term" value="C:cytosol"/>
    <property type="evidence" value="ECO:0007669"/>
    <property type="project" value="TreeGrafter"/>
</dbReference>
<gene>
    <name evidence="6" type="primary">rps13</name>
</gene>
<dbReference type="InterPro" id="IPR027437">
    <property type="entry name" value="Rbsml_uS13_C"/>
</dbReference>
<evidence type="ECO:0000256" key="3">
    <source>
        <dbReference type="ARBA" id="ARBA00022884"/>
    </source>
</evidence>
<dbReference type="InterPro" id="IPR018269">
    <property type="entry name" value="Ribosomal_uS13_CS"/>
</dbReference>
<comment type="function">
    <text evidence="6">Located at the top of the head of the 30S subunit, it contacts several helices of the 16S rRNA. In the 70S ribosome it contacts the 23S rRNA (bridge B1a) and protein L5 of the 50S subunit (bridge B1b), connecting the 2 subunits; these bridges are implicated in subunit movement.</text>
</comment>
<dbReference type="PIRSF" id="PIRSF002134">
    <property type="entry name" value="Ribosomal_S13"/>
    <property type="match status" value="1"/>
</dbReference>
<reference evidence="9" key="1">
    <citation type="journal article" date="2017" name="Nature">
        <title>Metagenomic exploration of ASGARD archaea illuminates the origin of cellular complexity in eukaryotes.</title>
        <authorList>
            <person name="Zaremba-Niedzwiedzka K."/>
            <person name="Caceres E.F."/>
            <person name="Saw J.H.W."/>
            <person name="Backstrom D."/>
            <person name="Juzokaite L."/>
            <person name="Vancaester E."/>
            <person name="Seitz K.W."/>
            <person name="Anantharaman K."/>
            <person name="Starnawski P."/>
            <person name="Kjeldsen K.U."/>
            <person name="Stott M.B."/>
            <person name="Nunoura T."/>
            <person name="Banfield J.F."/>
            <person name="Schramm A."/>
            <person name="Baker B.J."/>
            <person name="Spang A."/>
            <person name="Ettema T.J.G."/>
        </authorList>
    </citation>
    <scope>NUCLEOTIDE SEQUENCE</scope>
    <source>
        <strain evidence="9">TIV_3</strain>
    </source>
</reference>
<evidence type="ECO:0000256" key="2">
    <source>
        <dbReference type="ARBA" id="ARBA00022730"/>
    </source>
</evidence>
<sequence length="152" mass="17419">MAEGGEKLKHIVRMFDTDLEGHKAVLFALTKLPGVSYSFSNAVVRILGLDPLKPLGFLSSEDIKKIEDVLKSPDKYGIPSWLYNRRRDPITGEDKHIVGSRVKLVEKMDIDRLKKMRCWRGIRHMLGLKVRGQRTRTTGRRGRTVGYSKKKK</sequence>
<keyword evidence="5 6" id="KW-0687">Ribonucleoprotein</keyword>
<dbReference type="InterPro" id="IPR010979">
    <property type="entry name" value="Ribosomal_uS13-like_H2TH"/>
</dbReference>
<dbReference type="Pfam" id="PF00416">
    <property type="entry name" value="Ribosomal_S13"/>
    <property type="match status" value="1"/>
</dbReference>
<dbReference type="NCBIfam" id="TIGR03629">
    <property type="entry name" value="uS13_arch"/>
    <property type="match status" value="1"/>
</dbReference>
<keyword evidence="3 6" id="KW-0694">RNA-binding</keyword>
<dbReference type="GO" id="GO:0003735">
    <property type="term" value="F:structural constituent of ribosome"/>
    <property type="evidence" value="ECO:0007669"/>
    <property type="project" value="InterPro"/>
</dbReference>
<dbReference type="Gene3D" id="4.10.910.10">
    <property type="entry name" value="30s ribosomal protein s13, domain 2"/>
    <property type="match status" value="1"/>
</dbReference>
<dbReference type="GO" id="GO:0019843">
    <property type="term" value="F:rRNA binding"/>
    <property type="evidence" value="ECO:0007669"/>
    <property type="project" value="UniProtKB-UniRule"/>
</dbReference>
<evidence type="ECO:0000256" key="6">
    <source>
        <dbReference type="HAMAP-Rule" id="MF_01315"/>
    </source>
</evidence>
<dbReference type="AlphaFoldDB" id="A0A1L2JK02"/>